<dbReference type="InterPro" id="IPR008915">
    <property type="entry name" value="Peptidase_M50"/>
</dbReference>
<proteinExistence type="inferred from homology"/>
<feature type="transmembrane region" description="Helical" evidence="13">
    <location>
        <begin position="398"/>
        <end position="415"/>
    </location>
</feature>
<evidence type="ECO:0000256" key="11">
    <source>
        <dbReference type="ARBA" id="ARBA00023136"/>
    </source>
</evidence>
<evidence type="ECO:0000313" key="15">
    <source>
        <dbReference type="EMBL" id="MCA9757320.1"/>
    </source>
</evidence>
<dbReference type="GO" id="GO:0008237">
    <property type="term" value="F:metallopeptidase activity"/>
    <property type="evidence" value="ECO:0007669"/>
    <property type="project" value="UniProtKB-KW"/>
</dbReference>
<reference evidence="15" key="2">
    <citation type="journal article" date="2021" name="Microbiome">
        <title>Successional dynamics and alternative stable states in a saline activated sludge microbial community over 9 years.</title>
        <authorList>
            <person name="Wang Y."/>
            <person name="Ye J."/>
            <person name="Ju F."/>
            <person name="Liu L."/>
            <person name="Boyd J.A."/>
            <person name="Deng Y."/>
            <person name="Parks D.H."/>
            <person name="Jiang X."/>
            <person name="Yin X."/>
            <person name="Woodcroft B.J."/>
            <person name="Tyson G.W."/>
            <person name="Hugenholtz P."/>
            <person name="Polz M.F."/>
            <person name="Zhang T."/>
        </authorList>
    </citation>
    <scope>NUCLEOTIDE SEQUENCE</scope>
    <source>
        <strain evidence="15">HKST-UBA02</strain>
    </source>
</reference>
<keyword evidence="9 13" id="KW-1133">Transmembrane helix</keyword>
<dbReference type="EMBL" id="JAGQHS010000093">
    <property type="protein sequence ID" value="MCA9757320.1"/>
    <property type="molecule type" value="Genomic_DNA"/>
</dbReference>
<evidence type="ECO:0000256" key="13">
    <source>
        <dbReference type="SAM" id="Phobius"/>
    </source>
</evidence>
<comment type="cofactor">
    <cofactor evidence="1">
        <name>Zn(2+)</name>
        <dbReference type="ChEBI" id="CHEBI:29105"/>
    </cofactor>
</comment>
<keyword evidence="10" id="KW-0482">Metalloprotease</keyword>
<evidence type="ECO:0000256" key="3">
    <source>
        <dbReference type="ARBA" id="ARBA00007931"/>
    </source>
</evidence>
<evidence type="ECO:0000259" key="14">
    <source>
        <dbReference type="Pfam" id="PF02163"/>
    </source>
</evidence>
<accession>A0A956NH51</accession>
<evidence type="ECO:0000256" key="8">
    <source>
        <dbReference type="ARBA" id="ARBA00022833"/>
    </source>
</evidence>
<feature type="transmembrane region" description="Helical" evidence="13">
    <location>
        <begin position="6"/>
        <end position="27"/>
    </location>
</feature>
<feature type="domain" description="Peptidase M50" evidence="14">
    <location>
        <begin position="318"/>
        <end position="388"/>
    </location>
</feature>
<evidence type="ECO:0000256" key="4">
    <source>
        <dbReference type="ARBA" id="ARBA00022670"/>
    </source>
</evidence>
<dbReference type="Proteomes" id="UP000739538">
    <property type="component" value="Unassembled WGS sequence"/>
</dbReference>
<dbReference type="Pfam" id="PF02163">
    <property type="entry name" value="Peptidase_M50"/>
    <property type="match status" value="1"/>
</dbReference>
<dbReference type="GO" id="GO:0006508">
    <property type="term" value="P:proteolysis"/>
    <property type="evidence" value="ECO:0007669"/>
    <property type="project" value="UniProtKB-KW"/>
</dbReference>
<dbReference type="PANTHER" id="PTHR39188:SF3">
    <property type="entry name" value="STAGE IV SPORULATION PROTEIN FB"/>
    <property type="match status" value="1"/>
</dbReference>
<evidence type="ECO:0000256" key="1">
    <source>
        <dbReference type="ARBA" id="ARBA00001947"/>
    </source>
</evidence>
<dbReference type="PANTHER" id="PTHR39188">
    <property type="entry name" value="MEMBRANE-ASSOCIATED ZINC METALLOPROTEASE M50B"/>
    <property type="match status" value="1"/>
</dbReference>
<evidence type="ECO:0000256" key="7">
    <source>
        <dbReference type="ARBA" id="ARBA00022801"/>
    </source>
</evidence>
<evidence type="ECO:0000256" key="5">
    <source>
        <dbReference type="ARBA" id="ARBA00022692"/>
    </source>
</evidence>
<feature type="transmembrane region" description="Helical" evidence="13">
    <location>
        <begin position="340"/>
        <end position="358"/>
    </location>
</feature>
<evidence type="ECO:0000313" key="16">
    <source>
        <dbReference type="Proteomes" id="UP000739538"/>
    </source>
</evidence>
<keyword evidence="8" id="KW-0862">Zinc</keyword>
<protein>
    <recommendedName>
        <fullName evidence="14">Peptidase M50 domain-containing protein</fullName>
    </recommendedName>
</protein>
<feature type="region of interest" description="Disordered" evidence="12">
    <location>
        <begin position="234"/>
        <end position="265"/>
    </location>
</feature>
<keyword evidence="4" id="KW-0645">Protease</keyword>
<feature type="transmembrane region" description="Helical" evidence="13">
    <location>
        <begin position="298"/>
        <end position="328"/>
    </location>
</feature>
<evidence type="ECO:0000256" key="12">
    <source>
        <dbReference type="SAM" id="MobiDB-lite"/>
    </source>
</evidence>
<comment type="subcellular location">
    <subcellularLocation>
        <location evidence="2">Membrane</location>
        <topology evidence="2">Multi-pass membrane protein</topology>
    </subcellularLocation>
</comment>
<evidence type="ECO:0000256" key="9">
    <source>
        <dbReference type="ARBA" id="ARBA00022989"/>
    </source>
</evidence>
<dbReference type="GO" id="GO:0046872">
    <property type="term" value="F:metal ion binding"/>
    <property type="evidence" value="ECO:0007669"/>
    <property type="project" value="UniProtKB-KW"/>
</dbReference>
<gene>
    <name evidence="15" type="ORF">KDA27_16065</name>
</gene>
<feature type="transmembrane region" description="Helical" evidence="13">
    <location>
        <begin position="460"/>
        <end position="476"/>
    </location>
</feature>
<feature type="transmembrane region" description="Helical" evidence="13">
    <location>
        <begin position="547"/>
        <end position="570"/>
    </location>
</feature>
<keyword evidence="5 13" id="KW-0812">Transmembrane</keyword>
<sequence length="573" mass="63718">MEFLPFAAFLLVVMLIGFVLQQAQYVAHYWRAIYKPVFFEVEPTPSEEIREIWSEHVAALEPLGFRRVLEYRFTSFTGHAEYGVCLQRDSSGDFALFATSANMDTQVPVRVSVCSAFADGSVLQSAPGVIRILPGNPPGLESVAAGAGTYEVFVQRHEETVAARHTPRASIEAPELLRRIESSWRAYLEEQAREGRLEVLPERNGYAWNLRSAIRIHYAMYRYQRQVAAMAKEAERRRLREQQSESEESRSADGVAEDQTEATPPQVARVPVSLEAEFYRASEVQPVRAPSVALRLKLLFVTLVLGLISFSVLFDLELALVLLCILTIHEGGHFLAMRATGHENLSVFFLPFLGAAAMGTKQNASLRDSVVVLLAGPLPGLLAGLLLAQWIGLGRYRILDMMVVTAVLLNYLNLLPFVPLDGGRVVVHLLMSKHVYGRIVFQIIAALAFLVVGLLTKDPILFAFAFLAGAGLPTGIRQARTLADLMAHASRDEDGEENGRLAAMFHRLRELGLGTLPYVRKAQLIRSVRELQKAPDAGVEERVGWAAVYLTALVATPFWIYSTVLLHLGWFHR</sequence>
<dbReference type="AlphaFoldDB" id="A0A956NH51"/>
<keyword evidence="11 13" id="KW-0472">Membrane</keyword>
<evidence type="ECO:0000256" key="2">
    <source>
        <dbReference type="ARBA" id="ARBA00004141"/>
    </source>
</evidence>
<name>A0A956NH51_UNCEI</name>
<keyword evidence="6" id="KW-0479">Metal-binding</keyword>
<organism evidence="15 16">
    <name type="scientific">Eiseniibacteriota bacterium</name>
    <dbReference type="NCBI Taxonomy" id="2212470"/>
    <lineage>
        <taxon>Bacteria</taxon>
        <taxon>Candidatus Eiseniibacteriota</taxon>
    </lineage>
</organism>
<keyword evidence="7" id="KW-0378">Hydrolase</keyword>
<feature type="transmembrane region" description="Helical" evidence="13">
    <location>
        <begin position="370"/>
        <end position="392"/>
    </location>
</feature>
<evidence type="ECO:0000256" key="6">
    <source>
        <dbReference type="ARBA" id="ARBA00022723"/>
    </source>
</evidence>
<reference evidence="15" key="1">
    <citation type="submission" date="2020-04" db="EMBL/GenBank/DDBJ databases">
        <authorList>
            <person name="Zhang T."/>
        </authorList>
    </citation>
    <scope>NUCLEOTIDE SEQUENCE</scope>
    <source>
        <strain evidence="15">HKST-UBA02</strain>
    </source>
</reference>
<dbReference type="GO" id="GO:0016020">
    <property type="term" value="C:membrane"/>
    <property type="evidence" value="ECO:0007669"/>
    <property type="project" value="UniProtKB-SubCell"/>
</dbReference>
<comment type="similarity">
    <text evidence="3">Belongs to the peptidase M50B family.</text>
</comment>
<feature type="transmembrane region" description="Helical" evidence="13">
    <location>
        <begin position="435"/>
        <end position="454"/>
    </location>
</feature>
<evidence type="ECO:0000256" key="10">
    <source>
        <dbReference type="ARBA" id="ARBA00023049"/>
    </source>
</evidence>
<comment type="caution">
    <text evidence="15">The sequence shown here is derived from an EMBL/GenBank/DDBJ whole genome shotgun (WGS) entry which is preliminary data.</text>
</comment>
<feature type="compositionally biased region" description="Basic and acidic residues" evidence="12">
    <location>
        <begin position="234"/>
        <end position="251"/>
    </location>
</feature>